<dbReference type="EMBL" id="JASBNA010000004">
    <property type="protein sequence ID" value="KAK7692382.1"/>
    <property type="molecule type" value="Genomic_DNA"/>
</dbReference>
<feature type="region of interest" description="Disordered" evidence="1">
    <location>
        <begin position="536"/>
        <end position="583"/>
    </location>
</feature>
<feature type="compositionally biased region" description="Polar residues" evidence="1">
    <location>
        <begin position="298"/>
        <end position="319"/>
    </location>
</feature>
<proteinExistence type="predicted"/>
<feature type="region of interest" description="Disordered" evidence="1">
    <location>
        <begin position="343"/>
        <end position="394"/>
    </location>
</feature>
<feature type="compositionally biased region" description="Basic and acidic residues" evidence="1">
    <location>
        <begin position="343"/>
        <end position="353"/>
    </location>
</feature>
<feature type="compositionally biased region" description="Low complexity" evidence="1">
    <location>
        <begin position="797"/>
        <end position="815"/>
    </location>
</feature>
<feature type="compositionally biased region" description="Low complexity" evidence="1">
    <location>
        <begin position="573"/>
        <end position="583"/>
    </location>
</feature>
<accession>A0AAW0GQZ4</accession>
<feature type="region of interest" description="Disordered" evidence="1">
    <location>
        <begin position="740"/>
        <end position="832"/>
    </location>
</feature>
<evidence type="ECO:0000313" key="2">
    <source>
        <dbReference type="EMBL" id="KAK7692382.1"/>
    </source>
</evidence>
<sequence>MQVTAGVPQPPAIPIACRCVPTDQWLTTHVDVDRTIEDIKIWLLYKFFPSSFTAAPSFPRSRSSRKRRPMSPIRFAARQQDQFKPKRTAEEYYQEDDYDEDIEDLEDVEDVLSLEGHKITAPRPSASSAHLLPKLSLPSELNNQGKDTALDPASYTLISFSTGLVLEDRICLDSYSLQPHELLELHKQPFIINLPRNDESAYVRPYFEAKVGALKSVFRHADTERGDTESRHGHDSSYVARERLSKRRRDKLGWSDRWLLVHKGILRLSRHRNGTKPSFHSSFDSLIAVTNFDHLQRLDTSSGKGPSIAQQAFSSSPSLATPDPGLKPEDESKYIVCLKFRDRGQPPRQEKSRPTVPDMSWLRRGSSERGWDTVGMTRIESNDEDAGEDTKGSADDGVTWVILDLRNEYGLQNFIRLIHREAPIFISSTFLTESKASDDSSSPPPSPIQFAPRKSLRRNSLSPESPIVPLTGREGSASPPPSSPASTSDSFRKSLPYPAWRLELLRRARRAGMGDLGKAMEFVAFGLHNDEDESTIGQSAFRGRQPGKKKFVSEKEHKKAQYQQGIELDDDSSASSEQSLSEQEWQDWKDDIIRRRKAEIEDSRDIHWETNWSWQKNLADSGSHTQESGASSPRTEFLNLDSVNTRLGSPPLISHSSADSLYRRTTTAGNISRPMSPQNLIRIRPFSPLSAETDDEPAILPTESELPAFSQYDSPHYLRTQHSEPNFPPMVIMERYAEVSVGPSPEESGRKGRPRTSTLMPGRPPGQRTQPEAGSSSNTGFGFFGNIKPRLRIPFQSSSGSAPPSGINSSSSPMSAESRDSLKFATPSGSDD</sequence>
<evidence type="ECO:0000256" key="1">
    <source>
        <dbReference type="SAM" id="MobiDB-lite"/>
    </source>
</evidence>
<feature type="compositionally biased region" description="Low complexity" evidence="1">
    <location>
        <begin position="774"/>
        <end position="786"/>
    </location>
</feature>
<protein>
    <submittedName>
        <fullName evidence="2">Uncharacterized protein</fullName>
    </submittedName>
</protein>
<evidence type="ECO:0000313" key="3">
    <source>
        <dbReference type="Proteomes" id="UP001385951"/>
    </source>
</evidence>
<dbReference type="Proteomes" id="UP001385951">
    <property type="component" value="Unassembled WGS sequence"/>
</dbReference>
<gene>
    <name evidence="2" type="ORF">QCA50_004007</name>
</gene>
<feature type="region of interest" description="Disordered" evidence="1">
    <location>
        <begin position="298"/>
        <end position="329"/>
    </location>
</feature>
<feature type="region of interest" description="Disordered" evidence="1">
    <location>
        <begin position="56"/>
        <end position="88"/>
    </location>
</feature>
<feature type="region of interest" description="Disordered" evidence="1">
    <location>
        <begin position="434"/>
        <end position="491"/>
    </location>
</feature>
<keyword evidence="3" id="KW-1185">Reference proteome</keyword>
<reference evidence="2 3" key="1">
    <citation type="submission" date="2022-09" db="EMBL/GenBank/DDBJ databases">
        <authorList>
            <person name="Palmer J.M."/>
        </authorList>
    </citation>
    <scope>NUCLEOTIDE SEQUENCE [LARGE SCALE GENOMIC DNA]</scope>
    <source>
        <strain evidence="2 3">DSM 7382</strain>
    </source>
</reference>
<name>A0AAW0GQZ4_9APHY</name>
<dbReference type="AlphaFoldDB" id="A0AAW0GQZ4"/>
<comment type="caution">
    <text evidence="2">The sequence shown here is derived from an EMBL/GenBank/DDBJ whole genome shotgun (WGS) entry which is preliminary data.</text>
</comment>
<organism evidence="2 3">
    <name type="scientific">Cerrena zonata</name>
    <dbReference type="NCBI Taxonomy" id="2478898"/>
    <lineage>
        <taxon>Eukaryota</taxon>
        <taxon>Fungi</taxon>
        <taxon>Dikarya</taxon>
        <taxon>Basidiomycota</taxon>
        <taxon>Agaricomycotina</taxon>
        <taxon>Agaricomycetes</taxon>
        <taxon>Polyporales</taxon>
        <taxon>Cerrenaceae</taxon>
        <taxon>Cerrena</taxon>
    </lineage>
</organism>